<comment type="function">
    <text evidence="7">This is one of the proteins that bind and probably mediate the attachment of the 5S RNA into the large ribosomal subunit, where it forms part of the central protuberance.</text>
</comment>
<evidence type="ECO:0000256" key="4">
    <source>
        <dbReference type="ARBA" id="ARBA00022980"/>
    </source>
</evidence>
<dbReference type="Pfam" id="PF00861">
    <property type="entry name" value="Ribosomal_L18p"/>
    <property type="match status" value="1"/>
</dbReference>
<evidence type="ECO:0000256" key="1">
    <source>
        <dbReference type="ARBA" id="ARBA00007116"/>
    </source>
</evidence>
<dbReference type="AlphaFoldDB" id="A0A562RRH2"/>
<evidence type="ECO:0000256" key="3">
    <source>
        <dbReference type="ARBA" id="ARBA00022884"/>
    </source>
</evidence>
<dbReference type="HAMAP" id="MF_01337_B">
    <property type="entry name" value="Ribosomal_uL18_B"/>
    <property type="match status" value="1"/>
</dbReference>
<proteinExistence type="inferred from homology"/>
<dbReference type="GO" id="GO:0022625">
    <property type="term" value="C:cytosolic large ribosomal subunit"/>
    <property type="evidence" value="ECO:0007669"/>
    <property type="project" value="TreeGrafter"/>
</dbReference>
<dbReference type="InterPro" id="IPR057268">
    <property type="entry name" value="Ribosomal_L18"/>
</dbReference>
<keyword evidence="2 7" id="KW-0699">rRNA-binding</keyword>
<dbReference type="Proteomes" id="UP000318307">
    <property type="component" value="Unassembled WGS sequence"/>
</dbReference>
<dbReference type="GO" id="GO:0006412">
    <property type="term" value="P:translation"/>
    <property type="evidence" value="ECO:0007669"/>
    <property type="project" value="UniProtKB-UniRule"/>
</dbReference>
<accession>A0A562RRH2</accession>
<keyword evidence="3 7" id="KW-0694">RNA-binding</keyword>
<dbReference type="PANTHER" id="PTHR12899:SF3">
    <property type="entry name" value="LARGE RIBOSOMAL SUBUNIT PROTEIN UL18M"/>
    <property type="match status" value="1"/>
</dbReference>
<dbReference type="EMBL" id="VLLC01000013">
    <property type="protein sequence ID" value="TWI71638.1"/>
    <property type="molecule type" value="Genomic_DNA"/>
</dbReference>
<comment type="subunit">
    <text evidence="7">Part of the 50S ribosomal subunit; part of the 5S rRNA/L5/L18/L25 subcomplex. Contacts the 5S and 23S rRNAs.</text>
</comment>
<comment type="caution">
    <text evidence="8">The sequence shown here is derived from an EMBL/GenBank/DDBJ whole genome shotgun (WGS) entry which is preliminary data.</text>
</comment>
<keyword evidence="4 7" id="KW-0689">Ribosomal protein</keyword>
<dbReference type="NCBIfam" id="TIGR00060">
    <property type="entry name" value="L18_bact"/>
    <property type="match status" value="1"/>
</dbReference>
<dbReference type="PANTHER" id="PTHR12899">
    <property type="entry name" value="39S RIBOSOMAL PROTEIN L18, MITOCHONDRIAL"/>
    <property type="match status" value="1"/>
</dbReference>
<dbReference type="Gene3D" id="3.30.420.100">
    <property type="match status" value="1"/>
</dbReference>
<organism evidence="8 9">
    <name type="scientific">Desulfobotulus alkaliphilus</name>
    <dbReference type="NCBI Taxonomy" id="622671"/>
    <lineage>
        <taxon>Bacteria</taxon>
        <taxon>Pseudomonadati</taxon>
        <taxon>Thermodesulfobacteriota</taxon>
        <taxon>Desulfobacteria</taxon>
        <taxon>Desulfobacterales</taxon>
        <taxon>Desulfobacteraceae</taxon>
        <taxon>Desulfobotulus</taxon>
    </lineage>
</organism>
<keyword evidence="5 7" id="KW-0687">Ribonucleoprotein</keyword>
<dbReference type="OrthoDB" id="9810939at2"/>
<dbReference type="CDD" id="cd00432">
    <property type="entry name" value="Ribosomal_L18_L5e"/>
    <property type="match status" value="1"/>
</dbReference>
<keyword evidence="9" id="KW-1185">Reference proteome</keyword>
<dbReference type="RefSeq" id="WP_144684856.1">
    <property type="nucleotide sequence ID" value="NZ_VLLC01000013.1"/>
</dbReference>
<evidence type="ECO:0000256" key="5">
    <source>
        <dbReference type="ARBA" id="ARBA00023274"/>
    </source>
</evidence>
<dbReference type="GO" id="GO:0008097">
    <property type="term" value="F:5S rRNA binding"/>
    <property type="evidence" value="ECO:0007669"/>
    <property type="project" value="TreeGrafter"/>
</dbReference>
<dbReference type="GO" id="GO:0003735">
    <property type="term" value="F:structural constituent of ribosome"/>
    <property type="evidence" value="ECO:0007669"/>
    <property type="project" value="InterPro"/>
</dbReference>
<gene>
    <name evidence="7" type="primary">rplR</name>
    <name evidence="8" type="ORF">LZ24_01911</name>
</gene>
<evidence type="ECO:0000313" key="9">
    <source>
        <dbReference type="Proteomes" id="UP000318307"/>
    </source>
</evidence>
<evidence type="ECO:0000313" key="8">
    <source>
        <dbReference type="EMBL" id="TWI71638.1"/>
    </source>
</evidence>
<dbReference type="InterPro" id="IPR005484">
    <property type="entry name" value="Ribosomal_uL18_bac/plant/anim"/>
</dbReference>
<dbReference type="FunFam" id="3.30.420.100:FF:000001">
    <property type="entry name" value="50S ribosomal protein L18"/>
    <property type="match status" value="1"/>
</dbReference>
<evidence type="ECO:0000256" key="6">
    <source>
        <dbReference type="ARBA" id="ARBA00035197"/>
    </source>
</evidence>
<dbReference type="SUPFAM" id="SSF53137">
    <property type="entry name" value="Translational machinery components"/>
    <property type="match status" value="1"/>
</dbReference>
<sequence length="121" mass="13487">MSCNSKKVTRLKRKIRIRKKIRGTAARPRLCVFRSARHIYAQVIDDIEGRTLFSASSVEKDILDTDEAKAKLDRAKVIGKKLAERAVAGGVTQVVFDRNGFIYHGRVKAVADGAREAGLEF</sequence>
<dbReference type="InterPro" id="IPR004389">
    <property type="entry name" value="Ribosomal_uL18_bac-type"/>
</dbReference>
<protein>
    <recommendedName>
        <fullName evidence="6 7">Large ribosomal subunit protein uL18</fullName>
    </recommendedName>
</protein>
<evidence type="ECO:0000256" key="7">
    <source>
        <dbReference type="HAMAP-Rule" id="MF_01337"/>
    </source>
</evidence>
<reference evidence="8 9" key="1">
    <citation type="submission" date="2019-07" db="EMBL/GenBank/DDBJ databases">
        <title>Genome sequencing of 100 strains of the haloalkaliphilic chemolithoautotrophic sulfur-oxidizing bacterium Thioalkalivibrio.</title>
        <authorList>
            <person name="Muyzer G."/>
        </authorList>
    </citation>
    <scope>NUCLEOTIDE SEQUENCE [LARGE SCALE GENOMIC DNA]</scope>
    <source>
        <strain evidence="8 9">ASO4-4</strain>
    </source>
</reference>
<evidence type="ECO:0000256" key="2">
    <source>
        <dbReference type="ARBA" id="ARBA00022730"/>
    </source>
</evidence>
<comment type="similarity">
    <text evidence="1 7">Belongs to the universal ribosomal protein uL18 family.</text>
</comment>
<name>A0A562RRH2_9BACT</name>